<feature type="domain" description="DUF5680" evidence="1">
    <location>
        <begin position="51"/>
        <end position="159"/>
    </location>
</feature>
<evidence type="ECO:0000259" key="1">
    <source>
        <dbReference type="Pfam" id="PF18931"/>
    </source>
</evidence>
<organism evidence="2 3">
    <name type="scientific">Bradyrhizobium stylosanthis</name>
    <dbReference type="NCBI Taxonomy" id="1803665"/>
    <lineage>
        <taxon>Bacteria</taxon>
        <taxon>Pseudomonadati</taxon>
        <taxon>Pseudomonadota</taxon>
        <taxon>Alphaproteobacteria</taxon>
        <taxon>Hyphomicrobiales</taxon>
        <taxon>Nitrobacteraceae</taxon>
        <taxon>Bradyrhizobium</taxon>
    </lineage>
</organism>
<dbReference type="EMBL" id="VITK01000003">
    <property type="protein sequence ID" value="TWB01562.1"/>
    <property type="molecule type" value="Genomic_DNA"/>
</dbReference>
<proteinExistence type="predicted"/>
<dbReference type="STRING" id="1803665.GCA_001641335_00296"/>
<keyword evidence="3" id="KW-1185">Reference proteome</keyword>
<dbReference type="Proteomes" id="UP000319949">
    <property type="component" value="Unassembled WGS sequence"/>
</dbReference>
<comment type="caution">
    <text evidence="2">The sequence shown here is derived from an EMBL/GenBank/DDBJ whole genome shotgun (WGS) entry which is preliminary data.</text>
</comment>
<name>A0A560DWR7_9BRAD</name>
<evidence type="ECO:0000313" key="3">
    <source>
        <dbReference type="Proteomes" id="UP000319949"/>
    </source>
</evidence>
<dbReference type="InterPro" id="IPR043735">
    <property type="entry name" value="DUF5680"/>
</dbReference>
<evidence type="ECO:0000313" key="2">
    <source>
        <dbReference type="EMBL" id="TWB01562.1"/>
    </source>
</evidence>
<dbReference type="Pfam" id="PF18931">
    <property type="entry name" value="DUF5680"/>
    <property type="match status" value="1"/>
</dbReference>
<protein>
    <recommendedName>
        <fullName evidence="1">DUF5680 domain-containing protein</fullName>
    </recommendedName>
</protein>
<accession>A0A560DWR7</accession>
<dbReference type="AlphaFoldDB" id="A0A560DWR7"/>
<dbReference type="OrthoDB" id="9801008at2"/>
<dbReference type="RefSeq" id="WP_145660695.1">
    <property type="nucleotide sequence ID" value="NZ_VITK01000003.1"/>
</dbReference>
<reference evidence="2 3" key="1">
    <citation type="submission" date="2019-06" db="EMBL/GenBank/DDBJ databases">
        <title>Genomic Encyclopedia of Type Strains, Phase IV (KMG-V): Genome sequencing to study the core and pangenomes of soil and plant-associated prokaryotes.</title>
        <authorList>
            <person name="Whitman W."/>
        </authorList>
    </citation>
    <scope>NUCLEOTIDE SEQUENCE [LARGE SCALE GENOMIC DNA]</scope>
    <source>
        <strain evidence="2 3">BR 510</strain>
    </source>
</reference>
<sequence length="160" mass="17642">MSAVPGDLAAFLVEAKRRTYAGLDDDATVAAPLLAGAKQLEHRAAPYAYRDIYFGMGFFAGQETVSRDERVIWSMSYSGGVDAGIGDRDTFLAIYKFLRQALLAVSVERPYRGPHLFEQAGMIYRNEVEGALGRFHGVETIARQNGAPLYELRYSGGLLR</sequence>
<gene>
    <name evidence="2" type="ORF">FBZ96_103338</name>
</gene>